<protein>
    <submittedName>
        <fullName evidence="2">Restriction endonuclease</fullName>
    </submittedName>
</protein>
<keyword evidence="1" id="KW-0472">Membrane</keyword>
<accession>A0A7J4TI11</accession>
<feature type="transmembrane region" description="Helical" evidence="1">
    <location>
        <begin position="16"/>
        <end position="37"/>
    </location>
</feature>
<dbReference type="AlphaFoldDB" id="A0A7J4TI11"/>
<evidence type="ECO:0000313" key="3">
    <source>
        <dbReference type="Proteomes" id="UP000586031"/>
    </source>
</evidence>
<keyword evidence="1" id="KW-1133">Transmembrane helix</keyword>
<keyword evidence="2" id="KW-0255">Endonuclease</keyword>
<gene>
    <name evidence="2" type="ORF">HA271_04325</name>
</gene>
<keyword evidence="2" id="KW-0378">Hydrolase</keyword>
<feature type="transmembrane region" description="Helical" evidence="1">
    <location>
        <begin position="49"/>
        <end position="76"/>
    </location>
</feature>
<feature type="transmembrane region" description="Helical" evidence="1">
    <location>
        <begin position="199"/>
        <end position="217"/>
    </location>
</feature>
<organism evidence="2 3">
    <name type="scientific">Methanobacterium subterraneum</name>
    <dbReference type="NCBI Taxonomy" id="59277"/>
    <lineage>
        <taxon>Archaea</taxon>
        <taxon>Methanobacteriati</taxon>
        <taxon>Methanobacteriota</taxon>
        <taxon>Methanomada group</taxon>
        <taxon>Methanobacteria</taxon>
        <taxon>Methanobacteriales</taxon>
        <taxon>Methanobacteriaceae</taxon>
        <taxon>Methanobacterium</taxon>
    </lineage>
</organism>
<evidence type="ECO:0000313" key="2">
    <source>
        <dbReference type="EMBL" id="HII84065.1"/>
    </source>
</evidence>
<keyword evidence="2" id="KW-0540">Nuclease</keyword>
<feature type="transmembrane region" description="Helical" evidence="1">
    <location>
        <begin position="151"/>
        <end position="169"/>
    </location>
</feature>
<comment type="caution">
    <text evidence="2">The sequence shown here is derived from an EMBL/GenBank/DDBJ whole genome shotgun (WGS) entry which is preliminary data.</text>
</comment>
<dbReference type="Proteomes" id="UP000586031">
    <property type="component" value="Unassembled WGS sequence"/>
</dbReference>
<keyword evidence="1" id="KW-0812">Transmembrane</keyword>
<evidence type="ECO:0000256" key="1">
    <source>
        <dbReference type="SAM" id="Phobius"/>
    </source>
</evidence>
<feature type="transmembrane region" description="Helical" evidence="1">
    <location>
        <begin position="116"/>
        <end position="139"/>
    </location>
</feature>
<dbReference type="EMBL" id="DUHE01000128">
    <property type="protein sequence ID" value="HII84065.1"/>
    <property type="molecule type" value="Genomic_DNA"/>
</dbReference>
<dbReference type="GO" id="GO:0004519">
    <property type="term" value="F:endonuclease activity"/>
    <property type="evidence" value="ECO:0007669"/>
    <property type="project" value="UniProtKB-KW"/>
</dbReference>
<sequence length="240" mass="27332">MNWKKRLYQQDFDSQSIFLIFITFSGLLLLITMYFWSPTPETSSYFHKSLILSVFILICILGILAAIYPSTCAGLLKFLNDLKEKSPSRKSIRFKGHHPDCGMFKHHTFLIKGKEYCPGCLGLSTGAVIAITGILLYYFHGLTSAYGQISFYLGVVMVLLALFSIIFIDMGKNWKFTLNMALVLGSFLILLGVSVKGNILMEIYFLILISFWIFTRIRVSQTHHERVCLACLKETACIYE</sequence>
<name>A0A7J4TI11_9EURY</name>
<reference evidence="3" key="1">
    <citation type="journal article" date="2020" name="bioRxiv">
        <title>A rank-normalized archaeal taxonomy based on genome phylogeny resolves widespread incomplete and uneven classifications.</title>
        <authorList>
            <person name="Rinke C."/>
            <person name="Chuvochina M."/>
            <person name="Mussig A.J."/>
            <person name="Chaumeil P.-A."/>
            <person name="Waite D.W."/>
            <person name="Whitman W.B."/>
            <person name="Parks D.H."/>
            <person name="Hugenholtz P."/>
        </authorList>
    </citation>
    <scope>NUCLEOTIDE SEQUENCE [LARGE SCALE GENOMIC DNA]</scope>
</reference>
<proteinExistence type="predicted"/>